<keyword evidence="4 9" id="KW-0863">Zinc-finger</keyword>
<dbReference type="FunFam" id="3.30.160.60:FF:000012">
    <property type="entry name" value="RB-associated KRAB zinc finger protein-like"/>
    <property type="match status" value="1"/>
</dbReference>
<dbReference type="OrthoDB" id="6077919at2759"/>
<keyword evidence="8" id="KW-0539">Nucleus</keyword>
<dbReference type="Gene3D" id="3.30.160.60">
    <property type="entry name" value="Classic Zinc Finger"/>
    <property type="match status" value="2"/>
</dbReference>
<dbReference type="InterPro" id="IPR013087">
    <property type="entry name" value="Znf_C2H2_type"/>
</dbReference>
<evidence type="ECO:0000313" key="12">
    <source>
        <dbReference type="EMBL" id="CAF0828816.1"/>
    </source>
</evidence>
<proteinExistence type="predicted"/>
<dbReference type="EMBL" id="CAJNOC010001035">
    <property type="protein sequence ID" value="CAF0828816.1"/>
    <property type="molecule type" value="Genomic_DNA"/>
</dbReference>
<evidence type="ECO:0000256" key="9">
    <source>
        <dbReference type="PROSITE-ProRule" id="PRU00042"/>
    </source>
</evidence>
<evidence type="ECO:0000256" key="2">
    <source>
        <dbReference type="ARBA" id="ARBA00022723"/>
    </source>
</evidence>
<dbReference type="PROSITE" id="PS50157">
    <property type="entry name" value="ZINC_FINGER_C2H2_2"/>
    <property type="match status" value="3"/>
</dbReference>
<organism evidence="12 13">
    <name type="scientific">Brachionus calyciflorus</name>
    <dbReference type="NCBI Taxonomy" id="104777"/>
    <lineage>
        <taxon>Eukaryota</taxon>
        <taxon>Metazoa</taxon>
        <taxon>Spiralia</taxon>
        <taxon>Gnathifera</taxon>
        <taxon>Rotifera</taxon>
        <taxon>Eurotatoria</taxon>
        <taxon>Monogononta</taxon>
        <taxon>Pseudotrocha</taxon>
        <taxon>Ploima</taxon>
        <taxon>Brachionidae</taxon>
        <taxon>Brachionus</taxon>
    </lineage>
</organism>
<dbReference type="PROSITE" id="PS00028">
    <property type="entry name" value="ZINC_FINGER_C2H2_1"/>
    <property type="match status" value="2"/>
</dbReference>
<evidence type="ECO:0000256" key="7">
    <source>
        <dbReference type="ARBA" id="ARBA00023163"/>
    </source>
</evidence>
<comment type="caution">
    <text evidence="12">The sequence shown here is derived from an EMBL/GenBank/DDBJ whole genome shotgun (WGS) entry which is preliminary data.</text>
</comment>
<evidence type="ECO:0000256" key="5">
    <source>
        <dbReference type="ARBA" id="ARBA00022833"/>
    </source>
</evidence>
<keyword evidence="3" id="KW-0677">Repeat</keyword>
<dbReference type="PANTHER" id="PTHR24379">
    <property type="entry name" value="KRAB AND ZINC FINGER DOMAIN-CONTAINING"/>
    <property type="match status" value="1"/>
</dbReference>
<feature type="compositionally biased region" description="Low complexity" evidence="10">
    <location>
        <begin position="202"/>
        <end position="221"/>
    </location>
</feature>
<keyword evidence="6" id="KW-0805">Transcription regulation</keyword>
<evidence type="ECO:0000256" key="3">
    <source>
        <dbReference type="ARBA" id="ARBA00022737"/>
    </source>
</evidence>
<keyword evidence="7" id="KW-0804">Transcription</keyword>
<feature type="domain" description="C2H2-type" evidence="11">
    <location>
        <begin position="120"/>
        <end position="153"/>
    </location>
</feature>
<feature type="domain" description="C2H2-type" evidence="11">
    <location>
        <begin position="92"/>
        <end position="119"/>
    </location>
</feature>
<evidence type="ECO:0000256" key="8">
    <source>
        <dbReference type="ARBA" id="ARBA00023242"/>
    </source>
</evidence>
<feature type="region of interest" description="Disordered" evidence="10">
    <location>
        <begin position="202"/>
        <end position="225"/>
    </location>
</feature>
<sequence>MYENKNFLFQSSSPVLAPVNYVNIQNSYSITQRAKRSYESSSDENLSSNSKRVKRNQDERQGYNCELCTSSFVNATNLRQHVETFHMKTSMWECSECKKLFTSKSNLKVHLRVHTRVKPYHCKSCNYSCMHHSSIKEHLAKVHPNIVHSSANPAYAFNSGAVPDPEEFNSANFNREAFIAEAKQANEKLVAQINTKYRINSSTASTISSSPKSMQSSPNLSINNNENSVLYEDSLDESNLVKKLDTSPKSLSPKNLSFSIDSLISDDKSTGVKNNFPSYNNSVLNESMNMWSTYPNQFQFFYQYFNQLQQQQQLQFQANLLNYQNGLNFNKN</sequence>
<protein>
    <recommendedName>
        <fullName evidence="11">C2H2-type domain-containing protein</fullName>
    </recommendedName>
</protein>
<feature type="domain" description="C2H2-type" evidence="11">
    <location>
        <begin position="63"/>
        <end position="91"/>
    </location>
</feature>
<keyword evidence="13" id="KW-1185">Reference proteome</keyword>
<dbReference type="AlphaFoldDB" id="A0A813UMF5"/>
<evidence type="ECO:0000256" key="6">
    <source>
        <dbReference type="ARBA" id="ARBA00023015"/>
    </source>
</evidence>
<name>A0A813UMF5_9BILA</name>
<dbReference type="PANTHER" id="PTHR24379:SF121">
    <property type="entry name" value="C2H2-TYPE DOMAIN-CONTAINING PROTEIN"/>
    <property type="match status" value="1"/>
</dbReference>
<dbReference type="SMART" id="SM00355">
    <property type="entry name" value="ZnF_C2H2"/>
    <property type="match status" value="3"/>
</dbReference>
<evidence type="ECO:0000313" key="13">
    <source>
        <dbReference type="Proteomes" id="UP000663879"/>
    </source>
</evidence>
<comment type="subcellular location">
    <subcellularLocation>
        <location evidence="1">Nucleus</location>
    </subcellularLocation>
</comment>
<dbReference type="GO" id="GO:0008270">
    <property type="term" value="F:zinc ion binding"/>
    <property type="evidence" value="ECO:0007669"/>
    <property type="project" value="UniProtKB-KW"/>
</dbReference>
<evidence type="ECO:0000259" key="11">
    <source>
        <dbReference type="PROSITE" id="PS50157"/>
    </source>
</evidence>
<keyword evidence="2" id="KW-0479">Metal-binding</keyword>
<keyword evidence="5" id="KW-0862">Zinc</keyword>
<gene>
    <name evidence="12" type="ORF">OXX778_LOCUS7854</name>
</gene>
<accession>A0A813UMF5</accession>
<dbReference type="SUPFAM" id="SSF57667">
    <property type="entry name" value="beta-beta-alpha zinc fingers"/>
    <property type="match status" value="2"/>
</dbReference>
<dbReference type="Proteomes" id="UP000663879">
    <property type="component" value="Unassembled WGS sequence"/>
</dbReference>
<evidence type="ECO:0000256" key="1">
    <source>
        <dbReference type="ARBA" id="ARBA00004123"/>
    </source>
</evidence>
<dbReference type="GO" id="GO:0005634">
    <property type="term" value="C:nucleus"/>
    <property type="evidence" value="ECO:0007669"/>
    <property type="project" value="UniProtKB-SubCell"/>
</dbReference>
<dbReference type="Pfam" id="PF00096">
    <property type="entry name" value="zf-C2H2"/>
    <property type="match status" value="2"/>
</dbReference>
<reference evidence="12" key="1">
    <citation type="submission" date="2021-02" db="EMBL/GenBank/DDBJ databases">
        <authorList>
            <person name="Nowell W R."/>
        </authorList>
    </citation>
    <scope>NUCLEOTIDE SEQUENCE</scope>
    <source>
        <strain evidence="12">Ploen Becks lab</strain>
    </source>
</reference>
<evidence type="ECO:0000256" key="4">
    <source>
        <dbReference type="ARBA" id="ARBA00022771"/>
    </source>
</evidence>
<evidence type="ECO:0000256" key="10">
    <source>
        <dbReference type="SAM" id="MobiDB-lite"/>
    </source>
</evidence>
<dbReference type="InterPro" id="IPR036236">
    <property type="entry name" value="Znf_C2H2_sf"/>
</dbReference>